<sequence>MEKLGFAVLVVILNYASGQIGSGAVPTRICNTCASGQGAPAPVPVPAPAPVTSSPTWNSWGAWSMCSATCGGGIQSRQRTCNTNCGVCSCVGANTEQQTCNTQACTAYCSACNAPAPAPAPCSTCGTPVYSPPAYSPPAYSPPATGGCTTCGQPVYSPPSTGGCSTCGTGSIGGGAGISAGNEAYYDPYRHGRKRRMVFA</sequence>
<dbReference type="InterPro" id="IPR036383">
    <property type="entry name" value="TSP1_rpt_sf"/>
</dbReference>
<dbReference type="FunFam" id="2.20.100.10:FF:000001">
    <property type="entry name" value="semaphorin-5A isoform X1"/>
    <property type="match status" value="1"/>
</dbReference>
<dbReference type="InterPro" id="IPR000884">
    <property type="entry name" value="TSP1_rpt"/>
</dbReference>
<keyword evidence="2" id="KW-0732">Signal</keyword>
<reference evidence="4" key="2">
    <citation type="submission" date="2020-10" db="UniProtKB">
        <authorList>
            <consortium name="WormBaseParasite"/>
        </authorList>
    </citation>
    <scope>IDENTIFICATION</scope>
</reference>
<dbReference type="Proteomes" id="UP000492821">
    <property type="component" value="Unassembled WGS sequence"/>
</dbReference>
<organism evidence="3 4">
    <name type="scientific">Panagrellus redivivus</name>
    <name type="common">Microworm</name>
    <dbReference type="NCBI Taxonomy" id="6233"/>
    <lineage>
        <taxon>Eukaryota</taxon>
        <taxon>Metazoa</taxon>
        <taxon>Ecdysozoa</taxon>
        <taxon>Nematoda</taxon>
        <taxon>Chromadorea</taxon>
        <taxon>Rhabditida</taxon>
        <taxon>Tylenchina</taxon>
        <taxon>Panagrolaimomorpha</taxon>
        <taxon>Panagrolaimoidea</taxon>
        <taxon>Panagrolaimidae</taxon>
        <taxon>Panagrellus</taxon>
    </lineage>
</organism>
<reference evidence="3" key="1">
    <citation type="journal article" date="2013" name="Genetics">
        <title>The draft genome and transcriptome of Panagrellus redivivus are shaped by the harsh demands of a free-living lifestyle.</title>
        <authorList>
            <person name="Srinivasan J."/>
            <person name="Dillman A.R."/>
            <person name="Macchietto M.G."/>
            <person name="Heikkinen L."/>
            <person name="Lakso M."/>
            <person name="Fracchia K.M."/>
            <person name="Antoshechkin I."/>
            <person name="Mortazavi A."/>
            <person name="Wong G."/>
            <person name="Sternberg P.W."/>
        </authorList>
    </citation>
    <scope>NUCLEOTIDE SEQUENCE [LARGE SCALE GENOMIC DNA]</scope>
    <source>
        <strain evidence="3">MT8872</strain>
    </source>
</reference>
<dbReference type="SUPFAM" id="SSF82895">
    <property type="entry name" value="TSP-1 type 1 repeat"/>
    <property type="match status" value="1"/>
</dbReference>
<feature type="signal peptide" evidence="2">
    <location>
        <begin position="1"/>
        <end position="18"/>
    </location>
</feature>
<keyword evidence="1" id="KW-1015">Disulfide bond</keyword>
<proteinExistence type="predicted"/>
<keyword evidence="3" id="KW-1185">Reference proteome</keyword>
<dbReference type="Pfam" id="PF00090">
    <property type="entry name" value="TSP_1"/>
    <property type="match status" value="1"/>
</dbReference>
<dbReference type="SMART" id="SM00209">
    <property type="entry name" value="TSP1"/>
    <property type="match status" value="1"/>
</dbReference>
<evidence type="ECO:0000256" key="2">
    <source>
        <dbReference type="SAM" id="SignalP"/>
    </source>
</evidence>
<evidence type="ECO:0000313" key="3">
    <source>
        <dbReference type="Proteomes" id="UP000492821"/>
    </source>
</evidence>
<dbReference type="WBParaSite" id="Pan_g12626.t1">
    <property type="protein sequence ID" value="Pan_g12626.t1"/>
    <property type="gene ID" value="Pan_g12626"/>
</dbReference>
<feature type="chain" id="PRO_5028840896" evidence="2">
    <location>
        <begin position="19"/>
        <end position="200"/>
    </location>
</feature>
<dbReference type="PROSITE" id="PS50092">
    <property type="entry name" value="TSP1"/>
    <property type="match status" value="1"/>
</dbReference>
<accession>A0A7E4UTD3</accession>
<evidence type="ECO:0000256" key="1">
    <source>
        <dbReference type="ARBA" id="ARBA00023157"/>
    </source>
</evidence>
<dbReference type="AlphaFoldDB" id="A0A7E4UTD3"/>
<protein>
    <submittedName>
        <fullName evidence="4">Thrombospondin type-1 domain-containing protein 4-like</fullName>
    </submittedName>
</protein>
<dbReference type="PRINTS" id="PR01705">
    <property type="entry name" value="TSP1REPEAT"/>
</dbReference>
<evidence type="ECO:0000313" key="4">
    <source>
        <dbReference type="WBParaSite" id="Pan_g12626.t1"/>
    </source>
</evidence>
<name>A0A7E4UTD3_PANRE</name>
<dbReference type="Gene3D" id="2.20.100.10">
    <property type="entry name" value="Thrombospondin type-1 (TSP1) repeat"/>
    <property type="match status" value="1"/>
</dbReference>